<feature type="transmembrane region" description="Helical" evidence="7">
    <location>
        <begin position="231"/>
        <end position="254"/>
    </location>
</feature>
<evidence type="ECO:0000256" key="1">
    <source>
        <dbReference type="ARBA" id="ARBA00004651"/>
    </source>
</evidence>
<keyword evidence="5 7" id="KW-1133">Transmembrane helix</keyword>
<keyword evidence="3" id="KW-1003">Cell membrane</keyword>
<dbReference type="InterPro" id="IPR004869">
    <property type="entry name" value="MMPL_dom"/>
</dbReference>
<feature type="transmembrane region" description="Helical" evidence="7">
    <location>
        <begin position="204"/>
        <end position="225"/>
    </location>
</feature>
<feature type="domain" description="Membrane transport protein MMPL" evidence="8">
    <location>
        <begin position="48"/>
        <end position="378"/>
    </location>
</feature>
<evidence type="ECO:0000313" key="9">
    <source>
        <dbReference type="EMBL" id="MQY26398.1"/>
    </source>
</evidence>
<reference evidence="9 10" key="1">
    <citation type="submission" date="2019-10" db="EMBL/GenBank/DDBJ databases">
        <title>Nocardia macrotermitis sp. nov. and Nocardia aurantia sp. nov., isolated from the gut of fungus growing-termite Macrotermes natalensis.</title>
        <authorList>
            <person name="Benndorf R."/>
            <person name="Schwitalla J."/>
            <person name="Martin K."/>
            <person name="De Beer W."/>
            <person name="Kaster A.-K."/>
            <person name="Vollmers J."/>
            <person name="Poulsen M."/>
            <person name="Beemelmanns C."/>
        </authorList>
    </citation>
    <scope>NUCLEOTIDE SEQUENCE [LARGE SCALE GENOMIC DNA]</scope>
    <source>
        <strain evidence="9 10">RB56</strain>
    </source>
</reference>
<accession>A0A7K0DL38</accession>
<dbReference type="AlphaFoldDB" id="A0A7K0DL38"/>
<feature type="transmembrane region" description="Helical" evidence="7">
    <location>
        <begin position="309"/>
        <end position="334"/>
    </location>
</feature>
<evidence type="ECO:0000256" key="2">
    <source>
        <dbReference type="ARBA" id="ARBA00010157"/>
    </source>
</evidence>
<feature type="transmembrane region" description="Helical" evidence="7">
    <location>
        <begin position="540"/>
        <end position="557"/>
    </location>
</feature>
<sequence length="752" mass="80094">MLTKMAELALRSPRRVAGVVLALFVAAAAFGLPVTTKLLAGGYDVPGTEFTQAEQILADKFDTGGFTLIMTVTDPAGVDSDAAKARGADVVAGLHRSPYARQIISYWATPPRFAGALVGRDHTTALVVAQVSGNDRDAPQRAHDMSAELAGDRDGVTVHAGGEAISQYELNRQSRVDLVTLELVAAPFTFLALVWIFGSVIAAILPLAVAGFAIAATTAALRTLFAFTDVAVFALNLATALCLALAVDYTLFIINRYREEVAAGEPRDRALIRTMNTAGRTVIYSALTVVVTAATMFAFPIYFLRSLAYAGLAGVGFSLLGSLLVAPTLIVLLGDKLDAGDIRKPIRRLLRRPEPVPKAPEQTFWYRTATFAMRRAVPVIVVLGALFLLLGSPLLGTRMGYPDDRVLPTSSSARQVGEILRGQFSEGELGVVHIVMPSGASSSPALSRYAIQLSKIPGVNTVSAPGGVYAHGELISIVTVDSAQKGDAAYLAVTTDADPLSPAGQDQLATLKEVPTPAPALFTGLAQRERDDVHGIVERLPWMLALIAISTLVLIFLMTGSVVLPIKALIMNMLSLTAAFGVMTWIFQDGHLGGLGTVATGSYNYTMPPLLVCLAYGLSMDYEVFVLSRMREEWLRSGGTAADNQRAVALGLARTGRIVTAAATVMAIVFLSITTAQVSFMRALGVGLALTVVLDAFLVRPLLVPAFMRLLGRANWWAPGPLARWHARRGFTETEHETVAEVEPAPRTDISV</sequence>
<dbReference type="Gene3D" id="1.20.1640.10">
    <property type="entry name" value="Multidrug efflux transporter AcrB transmembrane domain"/>
    <property type="match status" value="2"/>
</dbReference>
<dbReference type="EMBL" id="WEGI01000004">
    <property type="protein sequence ID" value="MQY26398.1"/>
    <property type="molecule type" value="Genomic_DNA"/>
</dbReference>
<feature type="transmembrane region" description="Helical" evidence="7">
    <location>
        <begin position="684"/>
        <end position="703"/>
    </location>
</feature>
<protein>
    <submittedName>
        <fullName evidence="9">Trehalose monomycolate exporter MmpL3</fullName>
    </submittedName>
</protein>
<organism evidence="9 10">
    <name type="scientific">Nocardia aurantia</name>
    <dbReference type="NCBI Taxonomy" id="2585199"/>
    <lineage>
        <taxon>Bacteria</taxon>
        <taxon>Bacillati</taxon>
        <taxon>Actinomycetota</taxon>
        <taxon>Actinomycetes</taxon>
        <taxon>Mycobacteriales</taxon>
        <taxon>Nocardiaceae</taxon>
        <taxon>Nocardia</taxon>
    </lineage>
</organism>
<feature type="transmembrane region" description="Helical" evidence="7">
    <location>
        <begin position="282"/>
        <end position="303"/>
    </location>
</feature>
<proteinExistence type="inferred from homology"/>
<dbReference type="Proteomes" id="UP000431401">
    <property type="component" value="Unassembled WGS sequence"/>
</dbReference>
<dbReference type="Pfam" id="PF03176">
    <property type="entry name" value="MMPL"/>
    <property type="match status" value="2"/>
</dbReference>
<dbReference type="PANTHER" id="PTHR33406:SF11">
    <property type="entry name" value="MEMBRANE PROTEIN SCO6666-RELATED"/>
    <property type="match status" value="1"/>
</dbReference>
<feature type="transmembrane region" description="Helical" evidence="7">
    <location>
        <begin position="658"/>
        <end position="678"/>
    </location>
</feature>
<comment type="subcellular location">
    <subcellularLocation>
        <location evidence="1">Cell membrane</location>
        <topology evidence="1">Multi-pass membrane protein</topology>
    </subcellularLocation>
</comment>
<keyword evidence="10" id="KW-1185">Reference proteome</keyword>
<feature type="transmembrane region" description="Helical" evidence="7">
    <location>
        <begin position="607"/>
        <end position="627"/>
    </location>
</feature>
<evidence type="ECO:0000256" key="7">
    <source>
        <dbReference type="SAM" id="Phobius"/>
    </source>
</evidence>
<keyword evidence="4 7" id="KW-0812">Transmembrane</keyword>
<dbReference type="PANTHER" id="PTHR33406">
    <property type="entry name" value="MEMBRANE PROTEIN MJ1562-RELATED"/>
    <property type="match status" value="1"/>
</dbReference>
<comment type="similarity">
    <text evidence="2">Belongs to the resistance-nodulation-cell division (RND) (TC 2.A.6) family. MmpL subfamily.</text>
</comment>
<comment type="caution">
    <text evidence="9">The sequence shown here is derived from an EMBL/GenBank/DDBJ whole genome shotgun (WGS) entry which is preliminary data.</text>
</comment>
<name>A0A7K0DL38_9NOCA</name>
<evidence type="ECO:0000256" key="4">
    <source>
        <dbReference type="ARBA" id="ARBA00022692"/>
    </source>
</evidence>
<gene>
    <name evidence="9" type="primary">mmpL3_2</name>
    <name evidence="9" type="ORF">NRB56_19650</name>
</gene>
<evidence type="ECO:0000313" key="10">
    <source>
        <dbReference type="Proteomes" id="UP000431401"/>
    </source>
</evidence>
<feature type="transmembrane region" description="Helical" evidence="7">
    <location>
        <begin position="376"/>
        <end position="395"/>
    </location>
</feature>
<evidence type="ECO:0000256" key="5">
    <source>
        <dbReference type="ARBA" id="ARBA00022989"/>
    </source>
</evidence>
<evidence type="ECO:0000256" key="3">
    <source>
        <dbReference type="ARBA" id="ARBA00022475"/>
    </source>
</evidence>
<dbReference type="GO" id="GO:0005886">
    <property type="term" value="C:plasma membrane"/>
    <property type="evidence" value="ECO:0007669"/>
    <property type="project" value="UniProtKB-SubCell"/>
</dbReference>
<evidence type="ECO:0000259" key="8">
    <source>
        <dbReference type="Pfam" id="PF03176"/>
    </source>
</evidence>
<feature type="transmembrane region" description="Helical" evidence="7">
    <location>
        <begin position="569"/>
        <end position="587"/>
    </location>
</feature>
<keyword evidence="6 7" id="KW-0472">Membrane</keyword>
<dbReference type="SUPFAM" id="SSF82866">
    <property type="entry name" value="Multidrug efflux transporter AcrB transmembrane domain"/>
    <property type="match status" value="2"/>
</dbReference>
<feature type="domain" description="Membrane transport protein MMPL" evidence="8">
    <location>
        <begin position="484"/>
        <end position="719"/>
    </location>
</feature>
<evidence type="ECO:0000256" key="6">
    <source>
        <dbReference type="ARBA" id="ARBA00023136"/>
    </source>
</evidence>
<dbReference type="OrthoDB" id="7051771at2"/>
<dbReference type="InterPro" id="IPR050545">
    <property type="entry name" value="Mycobact_MmpL"/>
</dbReference>